<feature type="compositionally biased region" description="Basic and acidic residues" evidence="1">
    <location>
        <begin position="45"/>
        <end position="59"/>
    </location>
</feature>
<feature type="non-terminal residue" evidence="2">
    <location>
        <position position="1"/>
    </location>
</feature>
<dbReference type="Proteomes" id="UP001311232">
    <property type="component" value="Unassembled WGS sequence"/>
</dbReference>
<dbReference type="AlphaFoldDB" id="A0AAV9R592"/>
<evidence type="ECO:0000256" key="1">
    <source>
        <dbReference type="SAM" id="MobiDB-lite"/>
    </source>
</evidence>
<protein>
    <submittedName>
        <fullName evidence="2">Uncharacterized protein</fullName>
    </submittedName>
</protein>
<accession>A0AAV9R592</accession>
<proteinExistence type="predicted"/>
<dbReference type="EMBL" id="JAHHUM010002579">
    <property type="protein sequence ID" value="KAK5603175.1"/>
    <property type="molecule type" value="Genomic_DNA"/>
</dbReference>
<feature type="region of interest" description="Disordered" evidence="1">
    <location>
        <begin position="1"/>
        <end position="59"/>
    </location>
</feature>
<keyword evidence="3" id="KW-1185">Reference proteome</keyword>
<evidence type="ECO:0000313" key="3">
    <source>
        <dbReference type="Proteomes" id="UP001311232"/>
    </source>
</evidence>
<name>A0AAV9R592_9TELE</name>
<comment type="caution">
    <text evidence="2">The sequence shown here is derived from an EMBL/GenBank/DDBJ whole genome shotgun (WGS) entry which is preliminary data.</text>
</comment>
<evidence type="ECO:0000313" key="2">
    <source>
        <dbReference type="EMBL" id="KAK5603175.1"/>
    </source>
</evidence>
<organism evidence="2 3">
    <name type="scientific">Crenichthys baileyi</name>
    <name type="common">White River springfish</name>
    <dbReference type="NCBI Taxonomy" id="28760"/>
    <lineage>
        <taxon>Eukaryota</taxon>
        <taxon>Metazoa</taxon>
        <taxon>Chordata</taxon>
        <taxon>Craniata</taxon>
        <taxon>Vertebrata</taxon>
        <taxon>Euteleostomi</taxon>
        <taxon>Actinopterygii</taxon>
        <taxon>Neopterygii</taxon>
        <taxon>Teleostei</taxon>
        <taxon>Neoteleostei</taxon>
        <taxon>Acanthomorphata</taxon>
        <taxon>Ovalentaria</taxon>
        <taxon>Atherinomorphae</taxon>
        <taxon>Cyprinodontiformes</taxon>
        <taxon>Goodeidae</taxon>
        <taxon>Crenichthys</taxon>
    </lineage>
</organism>
<feature type="compositionally biased region" description="Basic and acidic residues" evidence="1">
    <location>
        <begin position="8"/>
        <end position="24"/>
    </location>
</feature>
<sequence length="59" mass="6635">VRNNAQVARRDKERAGRALERADTEGTNGKPEINREGTISARHSFSRERERTVDEGGQV</sequence>
<gene>
    <name evidence="2" type="ORF">CRENBAI_014041</name>
</gene>
<reference evidence="2 3" key="1">
    <citation type="submission" date="2021-06" db="EMBL/GenBank/DDBJ databases">
        <authorList>
            <person name="Palmer J.M."/>
        </authorList>
    </citation>
    <scope>NUCLEOTIDE SEQUENCE [LARGE SCALE GENOMIC DNA]</scope>
    <source>
        <strain evidence="2 3">MEX-2019</strain>
        <tissue evidence="2">Muscle</tissue>
    </source>
</reference>